<accession>A0AAW1CSX9</accession>
<dbReference type="GO" id="GO:0016020">
    <property type="term" value="C:membrane"/>
    <property type="evidence" value="ECO:0007669"/>
    <property type="project" value="UniProtKB-SubCell"/>
</dbReference>
<name>A0AAW1CSX9_9HEMI</name>
<comment type="pathway">
    <text evidence="9">Phospholipid metabolism.</text>
</comment>
<evidence type="ECO:0000256" key="10">
    <source>
        <dbReference type="ARBA" id="ARBA00093678"/>
    </source>
</evidence>
<organism evidence="12 13">
    <name type="scientific">Rhynocoris fuscipes</name>
    <dbReference type="NCBI Taxonomy" id="488301"/>
    <lineage>
        <taxon>Eukaryota</taxon>
        <taxon>Metazoa</taxon>
        <taxon>Ecdysozoa</taxon>
        <taxon>Arthropoda</taxon>
        <taxon>Hexapoda</taxon>
        <taxon>Insecta</taxon>
        <taxon>Pterygota</taxon>
        <taxon>Neoptera</taxon>
        <taxon>Paraneoptera</taxon>
        <taxon>Hemiptera</taxon>
        <taxon>Heteroptera</taxon>
        <taxon>Panheteroptera</taxon>
        <taxon>Cimicomorpha</taxon>
        <taxon>Reduviidae</taxon>
        <taxon>Harpactorinae</taxon>
        <taxon>Harpactorini</taxon>
        <taxon>Rhynocoris</taxon>
    </lineage>
</organism>
<dbReference type="GO" id="GO:0006661">
    <property type="term" value="P:phosphatidylinositol biosynthetic process"/>
    <property type="evidence" value="ECO:0007669"/>
    <property type="project" value="TreeGrafter"/>
</dbReference>
<feature type="transmembrane region" description="Helical" evidence="11">
    <location>
        <begin position="150"/>
        <end position="172"/>
    </location>
</feature>
<feature type="transmembrane region" description="Helical" evidence="11">
    <location>
        <begin position="394"/>
        <end position="419"/>
    </location>
</feature>
<feature type="transmembrane region" description="Helical" evidence="11">
    <location>
        <begin position="72"/>
        <end position="89"/>
    </location>
</feature>
<evidence type="ECO:0000256" key="3">
    <source>
        <dbReference type="ARBA" id="ARBA00010323"/>
    </source>
</evidence>
<evidence type="ECO:0000256" key="8">
    <source>
        <dbReference type="ARBA" id="ARBA00023315"/>
    </source>
</evidence>
<comment type="similarity">
    <text evidence="3">Belongs to the membrane-bound acyltransferase family.</text>
</comment>
<dbReference type="InterPro" id="IPR049941">
    <property type="entry name" value="LPLAT_7/PORCN-like"/>
</dbReference>
<dbReference type="Pfam" id="PF03062">
    <property type="entry name" value="MBOAT"/>
    <property type="match status" value="1"/>
</dbReference>
<evidence type="ECO:0000256" key="9">
    <source>
        <dbReference type="ARBA" id="ARBA00025707"/>
    </source>
</evidence>
<feature type="transmembrane region" description="Helical" evidence="11">
    <location>
        <begin position="431"/>
        <end position="450"/>
    </location>
</feature>
<protein>
    <recommendedName>
        <fullName evidence="10">Lysophospholipid acyltransferase 7</fullName>
    </recommendedName>
</protein>
<keyword evidence="4" id="KW-0808">Transferase</keyword>
<evidence type="ECO:0000256" key="11">
    <source>
        <dbReference type="SAM" id="Phobius"/>
    </source>
</evidence>
<dbReference type="Proteomes" id="UP001461498">
    <property type="component" value="Unassembled WGS sequence"/>
</dbReference>
<feature type="transmembrane region" description="Helical" evidence="11">
    <location>
        <begin position="6"/>
        <end position="22"/>
    </location>
</feature>
<keyword evidence="7 11" id="KW-0472">Membrane</keyword>
<dbReference type="PANTHER" id="PTHR13906">
    <property type="entry name" value="PORCUPINE"/>
    <property type="match status" value="1"/>
</dbReference>
<evidence type="ECO:0000256" key="6">
    <source>
        <dbReference type="ARBA" id="ARBA00022989"/>
    </source>
</evidence>
<keyword evidence="8" id="KW-0012">Acyltransferase</keyword>
<dbReference type="EMBL" id="JAPXFL010000010">
    <property type="protein sequence ID" value="KAK9500873.1"/>
    <property type="molecule type" value="Genomic_DNA"/>
</dbReference>
<keyword evidence="6 11" id="KW-1133">Transmembrane helix</keyword>
<keyword evidence="5 11" id="KW-0812">Transmembrane</keyword>
<dbReference type="GO" id="GO:0030258">
    <property type="term" value="P:lipid modification"/>
    <property type="evidence" value="ECO:0007669"/>
    <property type="project" value="TreeGrafter"/>
</dbReference>
<evidence type="ECO:0000256" key="7">
    <source>
        <dbReference type="ARBA" id="ARBA00023136"/>
    </source>
</evidence>
<evidence type="ECO:0000256" key="1">
    <source>
        <dbReference type="ARBA" id="ARBA00004141"/>
    </source>
</evidence>
<dbReference type="GO" id="GO:0044233">
    <property type="term" value="C:mitochondria-associated endoplasmic reticulum membrane contact site"/>
    <property type="evidence" value="ECO:0007669"/>
    <property type="project" value="TreeGrafter"/>
</dbReference>
<sequence>MEWDDIVYLLLLFSSIGFGKYFRNIEDKNIKRNVASLVGSVIILIASGYHFWHPLIFILANAIIIKCLSKKIIHKVSFAFSFAYLFFFRNTILFGIPYPPAHLNLIQMIMTLKLIGLAFELHDTNKGLKEERKDAEFEAMKIPEPSFSDIVHYSLCYVGVLTGPYFSYRMYLDMLNTPFGKYVNCWDQTIERVKLIPLYVVIFLALNKYFPFDYALTDEFYNERSLGFRLWYVLPLFGQFKTRMYIGMRLSEAVFTMSGLGAYPAETTPLPGKGPSKDHQLLEIIANDEEKAKNTKYSYRGIHNIEPYGAEFDYTVRQAMKSWNMTVQYWLAAYVYKRFPYKAYRVFATFIVSAVWHGMYAGYYCCICSVPLYLPIEDIYYKNLKDIKVSPPVSWIWFMVVYWWRMFLMGYWGITFRLLTLSACFKYWSSVYFIPTLITLVMLAVSFVIFPKPKRTDRPAQDKKIK</sequence>
<evidence type="ECO:0000256" key="4">
    <source>
        <dbReference type="ARBA" id="ARBA00022679"/>
    </source>
</evidence>
<gene>
    <name evidence="12" type="ORF">O3M35_002048</name>
</gene>
<dbReference type="AlphaFoldDB" id="A0AAW1CSX9"/>
<comment type="pathway">
    <text evidence="2">Lipid metabolism; phospholipid metabolism.</text>
</comment>
<feature type="transmembrane region" description="Helical" evidence="11">
    <location>
        <begin position="34"/>
        <end position="52"/>
    </location>
</feature>
<reference evidence="12 13" key="1">
    <citation type="submission" date="2022-12" db="EMBL/GenBank/DDBJ databases">
        <title>Chromosome-level genome assembly of true bugs.</title>
        <authorList>
            <person name="Ma L."/>
            <person name="Li H."/>
        </authorList>
    </citation>
    <scope>NUCLEOTIDE SEQUENCE [LARGE SCALE GENOMIC DNA]</scope>
    <source>
        <strain evidence="12">Lab_2022b</strain>
    </source>
</reference>
<evidence type="ECO:0000256" key="2">
    <source>
        <dbReference type="ARBA" id="ARBA00005074"/>
    </source>
</evidence>
<dbReference type="PANTHER" id="PTHR13906:SF16">
    <property type="entry name" value="LYSOPHOSPHOLIPID ACYLTRANSFERASE 7"/>
    <property type="match status" value="1"/>
</dbReference>
<dbReference type="GO" id="GO:0071617">
    <property type="term" value="F:lysophospholipid acyltransferase activity"/>
    <property type="evidence" value="ECO:0007669"/>
    <property type="project" value="TreeGrafter"/>
</dbReference>
<feature type="transmembrane region" description="Helical" evidence="11">
    <location>
        <begin position="346"/>
        <end position="374"/>
    </location>
</feature>
<comment type="caution">
    <text evidence="12">The sequence shown here is derived from an EMBL/GenBank/DDBJ whole genome shotgun (WGS) entry which is preliminary data.</text>
</comment>
<proteinExistence type="inferred from homology"/>
<evidence type="ECO:0000256" key="5">
    <source>
        <dbReference type="ARBA" id="ARBA00022692"/>
    </source>
</evidence>
<evidence type="ECO:0000313" key="12">
    <source>
        <dbReference type="EMBL" id="KAK9500873.1"/>
    </source>
</evidence>
<dbReference type="InterPro" id="IPR004299">
    <property type="entry name" value="MBOAT_fam"/>
</dbReference>
<keyword evidence="13" id="KW-1185">Reference proteome</keyword>
<comment type="subcellular location">
    <subcellularLocation>
        <location evidence="1">Membrane</location>
        <topology evidence="1">Multi-pass membrane protein</topology>
    </subcellularLocation>
</comment>
<evidence type="ECO:0000313" key="13">
    <source>
        <dbReference type="Proteomes" id="UP001461498"/>
    </source>
</evidence>